<organism evidence="5 6">
    <name type="scientific">Candidatus Sulfotelmatobacter kueseliae</name>
    <dbReference type="NCBI Taxonomy" id="2042962"/>
    <lineage>
        <taxon>Bacteria</taxon>
        <taxon>Pseudomonadati</taxon>
        <taxon>Acidobacteriota</taxon>
        <taxon>Terriglobia</taxon>
        <taxon>Terriglobales</taxon>
        <taxon>Candidatus Korobacteraceae</taxon>
        <taxon>Candidatus Sulfotelmatobacter</taxon>
    </lineage>
</organism>
<dbReference type="Proteomes" id="UP000238701">
    <property type="component" value="Unassembled WGS sequence"/>
</dbReference>
<feature type="transmembrane region" description="Helical" evidence="4">
    <location>
        <begin position="373"/>
        <end position="392"/>
    </location>
</feature>
<accession>A0A2U3KE54</accession>
<dbReference type="EMBL" id="OMOD01000101">
    <property type="protein sequence ID" value="SPF37961.1"/>
    <property type="molecule type" value="Genomic_DNA"/>
</dbReference>
<protein>
    <submittedName>
        <fullName evidence="5">Putative Tetratricopeptide TPR_2 repeat protein</fullName>
    </submittedName>
</protein>
<evidence type="ECO:0000256" key="1">
    <source>
        <dbReference type="ARBA" id="ARBA00022737"/>
    </source>
</evidence>
<feature type="transmembrane region" description="Helical" evidence="4">
    <location>
        <begin position="112"/>
        <end position="131"/>
    </location>
</feature>
<dbReference type="InterPro" id="IPR019734">
    <property type="entry name" value="TPR_rpt"/>
</dbReference>
<sequence length="616" mass="68197">MSSAAAATRRSNELITQSSSPFVSPGKRTLVLSLLLVVFTLVLYNQANHFSFINYDDNHYISDNPPVRAGISWSTLRWAFTTFYYANWHPLTWISHAVDCQLYRLNPAGHHFTSILLHAVNVVLLFLLLAYSTGRTGPSLLVAALFAVHPLNVESVVWIAERKNVLSTMFFLLTLGAYGWHALQPGWKRYSAVACLLVCGLASKPMLVTVPFVLLLLDYWPLGRIAGWSTPSDILAIKRLPFGQLFLEKLPLLLLAAASSVITVLAQQASGAIGTKPFSPGARLENGIYSYARYLWKTIWPTKLTLFYPYPGHSLSLWKVGAAALLLILITCVVLRLSSRRYLLTGWLWFLGTLVPVIGVIQVGGQAMADRYAYIPTIGIFVMIAWAAADWAEERKFGVALRLVSAICVLVALSLVTYRQIGYWRDNFSVWTHASDVTQHNFVAEDNMGVTLAQLNRADEAYPFFVRAAQDEPNDPVARLNIGTYLDHHGHTAEAISQYELTLRLGAEPKLLAVTYANLGSAYTELGDDAKAQADFEQAVRLNPYLAGSWQGLGLLLEKQGKLEEAIRCFVRSVQLQPSGEGYLQLAQVLAKANHPAEAQAAYEQAIRIAPELGMQ</sequence>
<feature type="transmembrane region" description="Helical" evidence="4">
    <location>
        <begin position="190"/>
        <end position="217"/>
    </location>
</feature>
<dbReference type="PANTHER" id="PTHR44227">
    <property type="match status" value="1"/>
</dbReference>
<name>A0A2U3KE54_9BACT</name>
<dbReference type="SUPFAM" id="SSF48452">
    <property type="entry name" value="TPR-like"/>
    <property type="match status" value="1"/>
</dbReference>
<feature type="transmembrane region" description="Helical" evidence="4">
    <location>
        <begin position="399"/>
        <end position="418"/>
    </location>
</feature>
<evidence type="ECO:0000313" key="6">
    <source>
        <dbReference type="Proteomes" id="UP000238701"/>
    </source>
</evidence>
<evidence type="ECO:0000256" key="3">
    <source>
        <dbReference type="PROSITE-ProRule" id="PRU00339"/>
    </source>
</evidence>
<reference evidence="6" key="1">
    <citation type="submission" date="2018-02" db="EMBL/GenBank/DDBJ databases">
        <authorList>
            <person name="Hausmann B."/>
        </authorList>
    </citation>
    <scope>NUCLEOTIDE SEQUENCE [LARGE SCALE GENOMIC DNA]</scope>
    <source>
        <strain evidence="6">Peat soil MAG SbA1</strain>
    </source>
</reference>
<proteinExistence type="predicted"/>
<dbReference type="PANTHER" id="PTHR44227:SF3">
    <property type="entry name" value="PROTEIN O-MANNOSYL-TRANSFERASE TMTC4"/>
    <property type="match status" value="1"/>
</dbReference>
<keyword evidence="1" id="KW-0677">Repeat</keyword>
<evidence type="ECO:0000256" key="4">
    <source>
        <dbReference type="SAM" id="Phobius"/>
    </source>
</evidence>
<dbReference type="Pfam" id="PF13424">
    <property type="entry name" value="TPR_12"/>
    <property type="match status" value="1"/>
</dbReference>
<keyword evidence="4" id="KW-0812">Transmembrane</keyword>
<dbReference type="Pfam" id="PF13181">
    <property type="entry name" value="TPR_8"/>
    <property type="match status" value="1"/>
</dbReference>
<dbReference type="AlphaFoldDB" id="A0A2U3KE54"/>
<feature type="transmembrane region" description="Helical" evidence="4">
    <location>
        <begin position="165"/>
        <end position="183"/>
    </location>
</feature>
<dbReference type="Gene3D" id="1.25.40.10">
    <property type="entry name" value="Tetratricopeptide repeat domain"/>
    <property type="match status" value="1"/>
</dbReference>
<gene>
    <name evidence="5" type="ORF">SBA1_190087</name>
</gene>
<feature type="transmembrane region" description="Helical" evidence="4">
    <location>
        <begin position="29"/>
        <end position="47"/>
    </location>
</feature>
<feature type="transmembrane region" description="Helical" evidence="4">
    <location>
        <begin position="140"/>
        <end position="159"/>
    </location>
</feature>
<keyword evidence="4" id="KW-1133">Transmembrane helix</keyword>
<keyword evidence="2 3" id="KW-0802">TPR repeat</keyword>
<dbReference type="InterPro" id="IPR052346">
    <property type="entry name" value="O-mannosyl-transferase_TMTC"/>
</dbReference>
<dbReference type="InterPro" id="IPR011990">
    <property type="entry name" value="TPR-like_helical_dom_sf"/>
</dbReference>
<dbReference type="PROSITE" id="PS50293">
    <property type="entry name" value="TPR_REGION"/>
    <property type="match status" value="1"/>
</dbReference>
<dbReference type="SMART" id="SM00028">
    <property type="entry name" value="TPR"/>
    <property type="match status" value="5"/>
</dbReference>
<evidence type="ECO:0000313" key="5">
    <source>
        <dbReference type="EMBL" id="SPF37961.1"/>
    </source>
</evidence>
<feature type="transmembrane region" description="Helical" evidence="4">
    <location>
        <begin position="316"/>
        <end position="335"/>
    </location>
</feature>
<feature type="repeat" description="TPR" evidence="3">
    <location>
        <begin position="513"/>
        <end position="546"/>
    </location>
</feature>
<evidence type="ECO:0000256" key="2">
    <source>
        <dbReference type="ARBA" id="ARBA00022803"/>
    </source>
</evidence>
<feature type="repeat" description="TPR" evidence="3">
    <location>
        <begin position="547"/>
        <end position="580"/>
    </location>
</feature>
<dbReference type="PROSITE" id="PS50005">
    <property type="entry name" value="TPR"/>
    <property type="match status" value="2"/>
</dbReference>
<keyword evidence="4" id="KW-0472">Membrane</keyword>
<feature type="transmembrane region" description="Helical" evidence="4">
    <location>
        <begin position="342"/>
        <end position="361"/>
    </location>
</feature>